<feature type="domain" description="C2H2-type" evidence="10">
    <location>
        <begin position="13"/>
        <end position="40"/>
    </location>
</feature>
<keyword evidence="5" id="KW-0862">Zinc</keyword>
<evidence type="ECO:0000256" key="5">
    <source>
        <dbReference type="ARBA" id="ARBA00022833"/>
    </source>
</evidence>
<dbReference type="GO" id="GO:0003682">
    <property type="term" value="F:chromatin binding"/>
    <property type="evidence" value="ECO:0007669"/>
    <property type="project" value="UniProtKB-ARBA"/>
</dbReference>
<evidence type="ECO:0000256" key="3">
    <source>
        <dbReference type="ARBA" id="ARBA00022737"/>
    </source>
</evidence>
<organism evidence="11 12">
    <name type="scientific">Ladona fulva</name>
    <name type="common">Scarce chaser dragonfly</name>
    <name type="synonym">Libellula fulva</name>
    <dbReference type="NCBI Taxonomy" id="123851"/>
    <lineage>
        <taxon>Eukaryota</taxon>
        <taxon>Metazoa</taxon>
        <taxon>Ecdysozoa</taxon>
        <taxon>Arthropoda</taxon>
        <taxon>Hexapoda</taxon>
        <taxon>Insecta</taxon>
        <taxon>Pterygota</taxon>
        <taxon>Palaeoptera</taxon>
        <taxon>Odonata</taxon>
        <taxon>Epiprocta</taxon>
        <taxon>Anisoptera</taxon>
        <taxon>Libelluloidea</taxon>
        <taxon>Libellulidae</taxon>
        <taxon>Ladona</taxon>
    </lineage>
</organism>
<dbReference type="OrthoDB" id="6077919at2759"/>
<dbReference type="PROSITE" id="PS00028">
    <property type="entry name" value="ZINC_FINGER_C2H2_1"/>
    <property type="match status" value="3"/>
</dbReference>
<gene>
    <name evidence="11" type="ORF">J437_LFUL004288</name>
</gene>
<dbReference type="EMBL" id="KZ308192">
    <property type="protein sequence ID" value="KAG8224332.1"/>
    <property type="molecule type" value="Genomic_DNA"/>
</dbReference>
<accession>A0A8K0NWK1</accession>
<dbReference type="GO" id="GO:0000785">
    <property type="term" value="C:chromatin"/>
    <property type="evidence" value="ECO:0007669"/>
    <property type="project" value="UniProtKB-ARBA"/>
</dbReference>
<evidence type="ECO:0000256" key="9">
    <source>
        <dbReference type="PROSITE-ProRule" id="PRU00042"/>
    </source>
</evidence>
<dbReference type="GO" id="GO:0040029">
    <property type="term" value="P:epigenetic regulation of gene expression"/>
    <property type="evidence" value="ECO:0007669"/>
    <property type="project" value="UniProtKB-ARBA"/>
</dbReference>
<evidence type="ECO:0000256" key="6">
    <source>
        <dbReference type="ARBA" id="ARBA00023015"/>
    </source>
</evidence>
<comment type="caution">
    <text evidence="11">The sequence shown here is derived from an EMBL/GenBank/DDBJ whole genome shotgun (WGS) entry which is preliminary data.</text>
</comment>
<sequence length="169" mass="18268">MVHARQHTGERPYMCEICGKNFTGPTSLYVHQRSHRASKRRHICPVCGKALSSKYVFEGHVRRHFGERPFSCSDCGKSFSTMKMMRSHAKRHVGERVVVPPAGETATGACIYLCPDCNVGLLSPEELESHMGGGGCPGGGSEMFVLPMSGGVECVEAGGVVELLPAQEC</sequence>
<reference evidence="11" key="2">
    <citation type="submission" date="2017-10" db="EMBL/GenBank/DDBJ databases">
        <title>Ladona fulva Genome sequencing and assembly.</title>
        <authorList>
            <person name="Murali S."/>
            <person name="Richards S."/>
            <person name="Bandaranaike D."/>
            <person name="Bellair M."/>
            <person name="Blankenburg K."/>
            <person name="Chao H."/>
            <person name="Dinh H."/>
            <person name="Doddapaneni H."/>
            <person name="Dugan-Rocha S."/>
            <person name="Elkadiri S."/>
            <person name="Gnanaolivu R."/>
            <person name="Hernandez B."/>
            <person name="Skinner E."/>
            <person name="Javaid M."/>
            <person name="Lee S."/>
            <person name="Li M."/>
            <person name="Ming W."/>
            <person name="Munidasa M."/>
            <person name="Muniz J."/>
            <person name="Nguyen L."/>
            <person name="Hughes D."/>
            <person name="Osuji N."/>
            <person name="Pu L.-L."/>
            <person name="Puazo M."/>
            <person name="Qu C."/>
            <person name="Quiroz J."/>
            <person name="Raj R."/>
            <person name="Weissenberger G."/>
            <person name="Xin Y."/>
            <person name="Zou X."/>
            <person name="Han Y."/>
            <person name="Worley K."/>
            <person name="Muzny D."/>
            <person name="Gibbs R."/>
        </authorList>
    </citation>
    <scope>NUCLEOTIDE SEQUENCE</scope>
    <source>
        <strain evidence="11">Sampled in the wild</strain>
    </source>
</reference>
<dbReference type="Proteomes" id="UP000792457">
    <property type="component" value="Unassembled WGS sequence"/>
</dbReference>
<evidence type="ECO:0000256" key="7">
    <source>
        <dbReference type="ARBA" id="ARBA00023163"/>
    </source>
</evidence>
<keyword evidence="8" id="KW-0539">Nucleus</keyword>
<dbReference type="FunFam" id="3.30.160.60:FF:002343">
    <property type="entry name" value="Zinc finger protein 33A"/>
    <property type="match status" value="1"/>
</dbReference>
<dbReference type="SMART" id="SM00355">
    <property type="entry name" value="ZnF_C2H2"/>
    <property type="match status" value="4"/>
</dbReference>
<dbReference type="InterPro" id="IPR036236">
    <property type="entry name" value="Znf_C2H2_sf"/>
</dbReference>
<dbReference type="GO" id="GO:0008270">
    <property type="term" value="F:zinc ion binding"/>
    <property type="evidence" value="ECO:0007669"/>
    <property type="project" value="UniProtKB-KW"/>
</dbReference>
<dbReference type="SUPFAM" id="SSF57667">
    <property type="entry name" value="beta-beta-alpha zinc fingers"/>
    <property type="match status" value="2"/>
</dbReference>
<dbReference type="AlphaFoldDB" id="A0A8K0NWK1"/>
<keyword evidence="7" id="KW-0804">Transcription</keyword>
<keyword evidence="4 9" id="KW-0863">Zinc-finger</keyword>
<dbReference type="FunFam" id="3.30.160.60:FF:000690">
    <property type="entry name" value="Zinc finger protein 354C"/>
    <property type="match status" value="1"/>
</dbReference>
<dbReference type="GO" id="GO:0006355">
    <property type="term" value="P:regulation of DNA-templated transcription"/>
    <property type="evidence" value="ECO:0007669"/>
    <property type="project" value="UniProtKB-ARBA"/>
</dbReference>
<dbReference type="InterPro" id="IPR013087">
    <property type="entry name" value="Znf_C2H2_type"/>
</dbReference>
<evidence type="ECO:0000256" key="2">
    <source>
        <dbReference type="ARBA" id="ARBA00022723"/>
    </source>
</evidence>
<comment type="subcellular location">
    <subcellularLocation>
        <location evidence="1">Nucleus</location>
    </subcellularLocation>
</comment>
<feature type="domain" description="C2H2-type" evidence="10">
    <location>
        <begin position="42"/>
        <end position="69"/>
    </location>
</feature>
<evidence type="ECO:0000313" key="12">
    <source>
        <dbReference type="Proteomes" id="UP000792457"/>
    </source>
</evidence>
<evidence type="ECO:0000259" key="10">
    <source>
        <dbReference type="PROSITE" id="PS50157"/>
    </source>
</evidence>
<evidence type="ECO:0000256" key="8">
    <source>
        <dbReference type="ARBA" id="ARBA00023242"/>
    </source>
</evidence>
<keyword evidence="2" id="KW-0479">Metal-binding</keyword>
<evidence type="ECO:0000256" key="4">
    <source>
        <dbReference type="ARBA" id="ARBA00022771"/>
    </source>
</evidence>
<evidence type="ECO:0000313" key="11">
    <source>
        <dbReference type="EMBL" id="KAG8224332.1"/>
    </source>
</evidence>
<dbReference type="PANTHER" id="PTHR47772:SF13">
    <property type="entry name" value="GASTRULA ZINC FINGER PROTEIN XLCGF49.1-LIKE-RELATED"/>
    <property type="match status" value="1"/>
</dbReference>
<keyword evidence="12" id="KW-1185">Reference proteome</keyword>
<protein>
    <recommendedName>
        <fullName evidence="10">C2H2-type domain-containing protein</fullName>
    </recommendedName>
</protein>
<name>A0A8K0NWK1_LADFU</name>
<dbReference type="Pfam" id="PF00096">
    <property type="entry name" value="zf-C2H2"/>
    <property type="match status" value="3"/>
</dbReference>
<dbReference type="InterPro" id="IPR050636">
    <property type="entry name" value="C2H2-ZF_domain-containing"/>
</dbReference>
<dbReference type="PANTHER" id="PTHR47772">
    <property type="entry name" value="ZINC FINGER PROTEIN 200"/>
    <property type="match status" value="1"/>
</dbReference>
<reference evidence="11" key="1">
    <citation type="submission" date="2013-04" db="EMBL/GenBank/DDBJ databases">
        <authorList>
            <person name="Qu J."/>
            <person name="Murali S.C."/>
            <person name="Bandaranaike D."/>
            <person name="Bellair M."/>
            <person name="Blankenburg K."/>
            <person name="Chao H."/>
            <person name="Dinh H."/>
            <person name="Doddapaneni H."/>
            <person name="Downs B."/>
            <person name="Dugan-Rocha S."/>
            <person name="Elkadiri S."/>
            <person name="Gnanaolivu R.D."/>
            <person name="Hernandez B."/>
            <person name="Javaid M."/>
            <person name="Jayaseelan J.C."/>
            <person name="Lee S."/>
            <person name="Li M."/>
            <person name="Ming W."/>
            <person name="Munidasa M."/>
            <person name="Muniz J."/>
            <person name="Nguyen L."/>
            <person name="Ongeri F."/>
            <person name="Osuji N."/>
            <person name="Pu L.-L."/>
            <person name="Puazo M."/>
            <person name="Qu C."/>
            <person name="Quiroz J."/>
            <person name="Raj R."/>
            <person name="Weissenberger G."/>
            <person name="Xin Y."/>
            <person name="Zou X."/>
            <person name="Han Y."/>
            <person name="Richards S."/>
            <person name="Worley K."/>
            <person name="Muzny D."/>
            <person name="Gibbs R."/>
        </authorList>
    </citation>
    <scope>NUCLEOTIDE SEQUENCE</scope>
    <source>
        <strain evidence="11">Sampled in the wild</strain>
    </source>
</reference>
<dbReference type="PROSITE" id="PS50157">
    <property type="entry name" value="ZINC_FINGER_C2H2_2"/>
    <property type="match status" value="3"/>
</dbReference>
<evidence type="ECO:0000256" key="1">
    <source>
        <dbReference type="ARBA" id="ARBA00004123"/>
    </source>
</evidence>
<dbReference type="Gene3D" id="3.30.160.60">
    <property type="entry name" value="Classic Zinc Finger"/>
    <property type="match status" value="3"/>
</dbReference>
<proteinExistence type="predicted"/>
<keyword evidence="6" id="KW-0805">Transcription regulation</keyword>
<keyword evidence="3" id="KW-0677">Repeat</keyword>
<dbReference type="GO" id="GO:0005634">
    <property type="term" value="C:nucleus"/>
    <property type="evidence" value="ECO:0007669"/>
    <property type="project" value="UniProtKB-SubCell"/>
</dbReference>
<feature type="domain" description="C2H2-type" evidence="10">
    <location>
        <begin position="70"/>
        <end position="97"/>
    </location>
</feature>